<dbReference type="AlphaFoldDB" id="A0A4Z0YRP0"/>
<feature type="coiled-coil region" evidence="1">
    <location>
        <begin position="32"/>
        <end position="66"/>
    </location>
</feature>
<dbReference type="Proteomes" id="UP000297716">
    <property type="component" value="Unassembled WGS sequence"/>
</dbReference>
<accession>A0A4Z0YRP0</accession>
<feature type="compositionally biased region" description="Polar residues" evidence="2">
    <location>
        <begin position="218"/>
        <end position="233"/>
    </location>
</feature>
<sequence length="260" mass="29973">MSSMDDPSRTAETINPLLEELKKVMSSNFERIKALEAHHAECIKQLEELNNRLTQEVKLNHELDDRKRALLKQQEIKTNEHIWQLETRNRKRLQEFEELNEISVREIQRMKDIEKRKNEILRGAHSIKRISAQNIVLNQENRKLEEGLEEMIATMKLQQEALGDPNETNCIVDATRRHQGPEKPDDTAATDDIPTGCPMKICKELEEFAKKSEKGGNAEQSLEPTSNDAQSAHASRGSHLPPPSEQDQDQDESESYRIYN</sequence>
<evidence type="ECO:0000256" key="1">
    <source>
        <dbReference type="SAM" id="Coils"/>
    </source>
</evidence>
<organism evidence="3 4">
    <name type="scientific">Xylaria hypoxylon</name>
    <dbReference type="NCBI Taxonomy" id="37992"/>
    <lineage>
        <taxon>Eukaryota</taxon>
        <taxon>Fungi</taxon>
        <taxon>Dikarya</taxon>
        <taxon>Ascomycota</taxon>
        <taxon>Pezizomycotina</taxon>
        <taxon>Sordariomycetes</taxon>
        <taxon>Xylariomycetidae</taxon>
        <taxon>Xylariales</taxon>
        <taxon>Xylariaceae</taxon>
        <taxon>Xylaria</taxon>
    </lineage>
</organism>
<keyword evidence="1" id="KW-0175">Coiled coil</keyword>
<evidence type="ECO:0000313" key="3">
    <source>
        <dbReference type="EMBL" id="TGJ87019.1"/>
    </source>
</evidence>
<comment type="caution">
    <text evidence="3">The sequence shown here is derived from an EMBL/GenBank/DDBJ whole genome shotgun (WGS) entry which is preliminary data.</text>
</comment>
<evidence type="ECO:0000313" key="4">
    <source>
        <dbReference type="Proteomes" id="UP000297716"/>
    </source>
</evidence>
<feature type="region of interest" description="Disordered" evidence="2">
    <location>
        <begin position="208"/>
        <end position="260"/>
    </location>
</feature>
<proteinExistence type="predicted"/>
<name>A0A4Z0YRP0_9PEZI</name>
<feature type="compositionally biased region" description="Basic and acidic residues" evidence="2">
    <location>
        <begin position="175"/>
        <end position="186"/>
    </location>
</feature>
<reference evidence="3 4" key="1">
    <citation type="submission" date="2019-03" db="EMBL/GenBank/DDBJ databases">
        <title>Draft genome sequence of Xylaria hypoxylon DSM 108379, a ubiquitous saprotrophic-parasitic fungi on hardwood.</title>
        <authorList>
            <person name="Buettner E."/>
            <person name="Leonhardt S."/>
            <person name="Gebauer A.M."/>
            <person name="Liers C."/>
            <person name="Hofrichter M."/>
            <person name="Kellner H."/>
        </authorList>
    </citation>
    <scope>NUCLEOTIDE SEQUENCE [LARGE SCALE GENOMIC DNA]</scope>
    <source>
        <strain evidence="3 4">DSM 108379</strain>
    </source>
</reference>
<protein>
    <submittedName>
        <fullName evidence="3">Uncharacterized protein</fullName>
    </submittedName>
</protein>
<keyword evidence="4" id="KW-1185">Reference proteome</keyword>
<evidence type="ECO:0000256" key="2">
    <source>
        <dbReference type="SAM" id="MobiDB-lite"/>
    </source>
</evidence>
<dbReference type="EMBL" id="SKBN01000019">
    <property type="protein sequence ID" value="TGJ87019.1"/>
    <property type="molecule type" value="Genomic_DNA"/>
</dbReference>
<gene>
    <name evidence="3" type="ORF">E0Z10_g1729</name>
</gene>
<feature type="region of interest" description="Disordered" evidence="2">
    <location>
        <begin position="175"/>
        <end position="196"/>
    </location>
</feature>